<organism evidence="1 2">
    <name type="scientific">Actinokineospora soli</name>
    <dbReference type="NCBI Taxonomy" id="1048753"/>
    <lineage>
        <taxon>Bacteria</taxon>
        <taxon>Bacillati</taxon>
        <taxon>Actinomycetota</taxon>
        <taxon>Actinomycetes</taxon>
        <taxon>Pseudonocardiales</taxon>
        <taxon>Pseudonocardiaceae</taxon>
        <taxon>Actinokineospora</taxon>
    </lineage>
</organism>
<gene>
    <name evidence="1" type="ORF">ACFQV2_31410</name>
</gene>
<evidence type="ECO:0000313" key="2">
    <source>
        <dbReference type="Proteomes" id="UP001596512"/>
    </source>
</evidence>
<keyword evidence="2" id="KW-1185">Reference proteome</keyword>
<reference evidence="2" key="1">
    <citation type="journal article" date="2019" name="Int. J. Syst. Evol. Microbiol.">
        <title>The Global Catalogue of Microorganisms (GCM) 10K type strain sequencing project: providing services to taxonomists for standard genome sequencing and annotation.</title>
        <authorList>
            <consortium name="The Broad Institute Genomics Platform"/>
            <consortium name="The Broad Institute Genome Sequencing Center for Infectious Disease"/>
            <person name="Wu L."/>
            <person name="Ma J."/>
        </authorList>
    </citation>
    <scope>NUCLEOTIDE SEQUENCE [LARGE SCALE GENOMIC DNA]</scope>
    <source>
        <strain evidence="2">JCM 17695</strain>
    </source>
</reference>
<dbReference type="EMBL" id="JBHTEY010000004">
    <property type="protein sequence ID" value="MFC7617263.1"/>
    <property type="molecule type" value="Genomic_DNA"/>
</dbReference>
<dbReference type="SUPFAM" id="SSF53756">
    <property type="entry name" value="UDP-Glycosyltransferase/glycogen phosphorylase"/>
    <property type="match status" value="1"/>
</dbReference>
<evidence type="ECO:0008006" key="3">
    <source>
        <dbReference type="Google" id="ProtNLM"/>
    </source>
</evidence>
<name>A0ABW2TWR6_9PSEU</name>
<sequence length="396" mass="42250">MDTARWIRGPVGHGATGRLTRVGLKTVLVLVQTVTAANRLADVLPVIDGDHRVQPVYAVPHGADAWHGVESHVRSLGGLVLPWEQAIREKWDLVVSTCREGIEQVHGNLLMLPHGAGAGKSRLRSRMSTATEPTTGLDREVLVRSGRIIPTRIALHTDADLRLIAGRCPEARSRAFIAGDPCLDRMLASRPLRERYRAAMGASPGQDLVLLTSTWSPESAFGRHPDLPARLVDEFPAARVGLVLHPNVWAVHGASAIRGWLSRALTRGLVVVPPERGWQGAVLAADVVVGDHGSTTAYALAVGARVALAAAPVDNLRRGSVSDQVRRMATTLDHGSPLAPQLARAAAVPAFAGVLSSRIGEAHARLREAVYQPLGLPEPDWAATPGCVPVPAVLPW</sequence>
<proteinExistence type="predicted"/>
<protein>
    <recommendedName>
        <fullName evidence="3">UDP-N-acetylglucosamine:LPS N-acetylglucosamine transferase</fullName>
    </recommendedName>
</protein>
<comment type="caution">
    <text evidence="1">The sequence shown here is derived from an EMBL/GenBank/DDBJ whole genome shotgun (WGS) entry which is preliminary data.</text>
</comment>
<evidence type="ECO:0000313" key="1">
    <source>
        <dbReference type="EMBL" id="MFC7617263.1"/>
    </source>
</evidence>
<dbReference type="Proteomes" id="UP001596512">
    <property type="component" value="Unassembled WGS sequence"/>
</dbReference>
<accession>A0ABW2TWR6</accession>